<evidence type="ECO:0000313" key="4">
    <source>
        <dbReference type="Proteomes" id="UP000309340"/>
    </source>
</evidence>
<dbReference type="GO" id="GO:0051118">
    <property type="term" value="F:glucan endo-1,3-alpha-glucosidase activity"/>
    <property type="evidence" value="ECO:0007669"/>
    <property type="project" value="InterPro"/>
</dbReference>
<reference evidence="3 4" key="1">
    <citation type="submission" date="2017-03" db="EMBL/GenBank/DDBJ databases">
        <title>Genomes of endolithic fungi from Antarctica.</title>
        <authorList>
            <person name="Coleine C."/>
            <person name="Masonjones S."/>
            <person name="Stajich J.E."/>
        </authorList>
    </citation>
    <scope>NUCLEOTIDE SEQUENCE [LARGE SCALE GENOMIC DNA]</scope>
    <source>
        <strain evidence="3 4">CCFEE 5184</strain>
    </source>
</reference>
<dbReference type="AlphaFoldDB" id="A0A4U0X1P6"/>
<organism evidence="3 4">
    <name type="scientific">Friedmanniomyces simplex</name>
    <dbReference type="NCBI Taxonomy" id="329884"/>
    <lineage>
        <taxon>Eukaryota</taxon>
        <taxon>Fungi</taxon>
        <taxon>Dikarya</taxon>
        <taxon>Ascomycota</taxon>
        <taxon>Pezizomycotina</taxon>
        <taxon>Dothideomycetes</taxon>
        <taxon>Dothideomycetidae</taxon>
        <taxon>Mycosphaerellales</taxon>
        <taxon>Teratosphaeriaceae</taxon>
        <taxon>Friedmanniomyces</taxon>
    </lineage>
</organism>
<keyword evidence="4" id="KW-1185">Reference proteome</keyword>
<comment type="caution">
    <text evidence="3">The sequence shown here is derived from an EMBL/GenBank/DDBJ whole genome shotgun (WGS) entry which is preliminary data.</text>
</comment>
<dbReference type="Pfam" id="PF15508">
    <property type="entry name" value="NAAA-beta"/>
    <property type="match status" value="1"/>
</dbReference>
<protein>
    <recommendedName>
        <fullName evidence="1">ceramidase</fullName>
        <ecNumber evidence="1">3.5.1.23</ecNumber>
    </recommendedName>
</protein>
<evidence type="ECO:0000259" key="2">
    <source>
        <dbReference type="Pfam" id="PF15508"/>
    </source>
</evidence>
<dbReference type="Gene3D" id="3.20.20.80">
    <property type="entry name" value="Glycosidases"/>
    <property type="match status" value="1"/>
</dbReference>
<dbReference type="STRING" id="329884.A0A4U0X1P6"/>
<dbReference type="Pfam" id="PF03659">
    <property type="entry name" value="Glyco_hydro_71"/>
    <property type="match status" value="1"/>
</dbReference>
<sequence>MWWRRWQQTLEVLPQFVEIVTWNDFGESHYVGPIYQAGIPDSPTANATAYVDGYPHQAWLGTLPYQIAAYKHTYNPAANPAPKVAEYKVIFGYRNAPAEAGRTEATGNDCNSDVNIYGYQTCCEVSKVLEDGIFAIVLATKSVTAEIEVGSGQPTVFFGLTEGMNFISRPFAGETGLGKGQRSVNPGEPPRFTIDLSLPPEQRYLEVCAALESEITGLTSLFDEVVGGMLPWVPLRWLHFACWLLLGRIHNREEHAELRGISRATGVSMYLLVCFNVLLDLFMGCSSGGAAVGDGEGGVKMLHFRTLDWGMPALRQIVVILDFVMEPGGPLVASSVTYAGFVGVLTGVRKDFSVSLNFRPNRNDSGRSCILAEKALTGHSQKDPITAKVRSSSDFIVVTNSDEEDTGGVGTAKENSTFGMILAEIVEEAKERQRCAVENWRSLRLSTANKCRLLDANGDDVKGLLEVDDVVALVQRYPTTNEMTHFACVMDPRKGTVEWCRRWVKPVGALWIREHMLS</sequence>
<evidence type="ECO:0000313" key="3">
    <source>
        <dbReference type="EMBL" id="TKA69116.1"/>
    </source>
</evidence>
<dbReference type="GO" id="GO:0017040">
    <property type="term" value="F:N-acylsphingosine amidohydrolase activity"/>
    <property type="evidence" value="ECO:0007669"/>
    <property type="project" value="UniProtKB-EC"/>
</dbReference>
<dbReference type="InterPro" id="IPR029130">
    <property type="entry name" value="Acid_ceramidase_N"/>
</dbReference>
<name>A0A4U0X1P6_9PEZI</name>
<feature type="domain" description="Acid ceramidase N-terminal" evidence="2">
    <location>
        <begin position="188"/>
        <end position="248"/>
    </location>
</feature>
<dbReference type="PANTHER" id="PTHR28583:SF1">
    <property type="entry name" value="ACID CERAMIDASE"/>
    <property type="match status" value="1"/>
</dbReference>
<dbReference type="EC" id="3.5.1.23" evidence="1"/>
<accession>A0A4U0X1P6</accession>
<proteinExistence type="predicted"/>
<dbReference type="PANTHER" id="PTHR28583">
    <property type="entry name" value="ACID AMIDASE"/>
    <property type="match status" value="1"/>
</dbReference>
<dbReference type="Proteomes" id="UP000309340">
    <property type="component" value="Unassembled WGS sequence"/>
</dbReference>
<dbReference type="InterPro" id="IPR005197">
    <property type="entry name" value="Glyco_hydro_71"/>
</dbReference>
<dbReference type="OrthoDB" id="5273684at2759"/>
<gene>
    <name evidence="3" type="ORF">B0A55_08869</name>
</gene>
<evidence type="ECO:0000256" key="1">
    <source>
        <dbReference type="ARBA" id="ARBA00011891"/>
    </source>
</evidence>
<dbReference type="EMBL" id="NAJQ01000466">
    <property type="protein sequence ID" value="TKA69116.1"/>
    <property type="molecule type" value="Genomic_DNA"/>
</dbReference>